<dbReference type="AlphaFoldDB" id="A0A9Y2IAI9"/>
<dbReference type="PIRSF" id="PIRSF016839">
    <property type="entry name" value="PhP"/>
    <property type="match status" value="1"/>
</dbReference>
<evidence type="ECO:0000256" key="1">
    <source>
        <dbReference type="ARBA" id="ARBA00022723"/>
    </source>
</evidence>
<dbReference type="InterPro" id="IPR001559">
    <property type="entry name" value="Phosphotriesterase"/>
</dbReference>
<dbReference type="Proteomes" id="UP001236014">
    <property type="component" value="Chromosome"/>
</dbReference>
<dbReference type="EMBL" id="CP127294">
    <property type="protein sequence ID" value="WIX76142.1"/>
    <property type="molecule type" value="Genomic_DNA"/>
</dbReference>
<dbReference type="PANTHER" id="PTHR10819:SF3">
    <property type="entry name" value="PHOSPHOTRIESTERASE-RELATED PROTEIN"/>
    <property type="match status" value="1"/>
</dbReference>
<evidence type="ECO:0000256" key="3">
    <source>
        <dbReference type="PIRSR" id="PIRSR601559-50"/>
    </source>
</evidence>
<evidence type="ECO:0000256" key="2">
    <source>
        <dbReference type="ARBA" id="ARBA00022801"/>
    </source>
</evidence>
<feature type="binding site" description="via carbamate group" evidence="4">
    <location>
        <position position="142"/>
    </location>
    <ligand>
        <name>Zn(2+)</name>
        <dbReference type="ChEBI" id="CHEBI:29105"/>
        <label>1</label>
    </ligand>
</feature>
<keyword evidence="7" id="KW-1185">Reference proteome</keyword>
<dbReference type="RefSeq" id="WP_285966899.1">
    <property type="nucleotide sequence ID" value="NZ_CP127294.1"/>
</dbReference>
<feature type="binding site" evidence="4">
    <location>
        <position position="27"/>
    </location>
    <ligand>
        <name>Zn(2+)</name>
        <dbReference type="ChEBI" id="CHEBI:29105"/>
        <label>1</label>
    </ligand>
</feature>
<comment type="similarity">
    <text evidence="5">Belongs to the metallo-dependent hydrolases superfamily. Phosphotriesterase family.</text>
</comment>
<dbReference type="SUPFAM" id="SSF51556">
    <property type="entry name" value="Metallo-dependent hydrolases"/>
    <property type="match status" value="1"/>
</dbReference>
<dbReference type="Pfam" id="PF02126">
    <property type="entry name" value="PTE"/>
    <property type="match status" value="1"/>
</dbReference>
<dbReference type="PANTHER" id="PTHR10819">
    <property type="entry name" value="PHOSPHOTRIESTERASE-RELATED"/>
    <property type="match status" value="1"/>
</dbReference>
<feature type="modified residue" description="N6-carboxylysine" evidence="3 5">
    <location>
        <position position="142"/>
    </location>
</feature>
<comment type="cofactor">
    <cofactor evidence="4">
        <name>a divalent metal cation</name>
        <dbReference type="ChEBI" id="CHEBI:60240"/>
    </cofactor>
    <text evidence="4">Binds 2 divalent metal cations per subunit.</text>
</comment>
<organism evidence="6 7">
    <name type="scientific">Amycolatopsis carbonis</name>
    <dbReference type="NCBI Taxonomy" id="715471"/>
    <lineage>
        <taxon>Bacteria</taxon>
        <taxon>Bacillati</taxon>
        <taxon>Actinomycetota</taxon>
        <taxon>Actinomycetes</taxon>
        <taxon>Pseudonocardiales</taxon>
        <taxon>Pseudonocardiaceae</taxon>
        <taxon>Amycolatopsis</taxon>
    </lineage>
</organism>
<keyword evidence="1 4" id="KW-0479">Metal-binding</keyword>
<proteinExistence type="inferred from homology"/>
<evidence type="ECO:0000256" key="5">
    <source>
        <dbReference type="PROSITE-ProRule" id="PRU00679"/>
    </source>
</evidence>
<gene>
    <name evidence="6" type="ORF">QRX50_32335</name>
</gene>
<feature type="binding site" evidence="4">
    <location>
        <position position="25"/>
    </location>
    <ligand>
        <name>Zn(2+)</name>
        <dbReference type="ChEBI" id="CHEBI:29105"/>
        <label>1</label>
    </ligand>
</feature>
<keyword evidence="2" id="KW-0378">Hydrolase</keyword>
<protein>
    <submittedName>
        <fullName evidence="6">Phosphotriesterase</fullName>
    </submittedName>
</protein>
<dbReference type="InterPro" id="IPR032466">
    <property type="entry name" value="Metal_Hydrolase"/>
</dbReference>
<feature type="binding site" evidence="4">
    <location>
        <position position="261"/>
    </location>
    <ligand>
        <name>Zn(2+)</name>
        <dbReference type="ChEBI" id="CHEBI:29105"/>
        <label>1</label>
    </ligand>
</feature>
<evidence type="ECO:0000313" key="7">
    <source>
        <dbReference type="Proteomes" id="UP001236014"/>
    </source>
</evidence>
<feature type="binding site" evidence="4">
    <location>
        <position position="175"/>
    </location>
    <ligand>
        <name>Zn(2+)</name>
        <dbReference type="ChEBI" id="CHEBI:29105"/>
        <label>2</label>
    </ligand>
</feature>
<evidence type="ECO:0000313" key="6">
    <source>
        <dbReference type="EMBL" id="WIX76142.1"/>
    </source>
</evidence>
<dbReference type="GO" id="GO:0008270">
    <property type="term" value="F:zinc ion binding"/>
    <property type="evidence" value="ECO:0007669"/>
    <property type="project" value="InterPro"/>
</dbReference>
<reference evidence="6 7" key="1">
    <citation type="submission" date="2023-06" db="EMBL/GenBank/DDBJ databases">
        <authorList>
            <person name="Oyuntsetseg B."/>
            <person name="Kim S.B."/>
        </authorList>
    </citation>
    <scope>NUCLEOTIDE SEQUENCE [LARGE SCALE GENOMIC DNA]</scope>
    <source>
        <strain evidence="6 7">2-15</strain>
    </source>
</reference>
<dbReference type="PROSITE" id="PS51347">
    <property type="entry name" value="PHOSPHOTRIESTERASE_2"/>
    <property type="match status" value="1"/>
</dbReference>
<name>A0A9Y2IAI9_9PSEU</name>
<accession>A0A9Y2IAI9</accession>
<sequence>MTGEPRVRTVRGDVAPSSLEVCDAHDHLFFASRQLAGQELDDAAAAGAELRAFAAAGGRTVVQWTPFGLNRRAADLAALSEATGVHVVAATGFHRAEHYPADVLDRVSDRLAEIFVADLLDGIPAGDDPDAERTGPRAGLIKVAGGFHVVDRHARWTMVAAAQAHQETGAPIAVHLELGTAAREVADLLCGELAVPPSRVILGHLNRNPDLRVLREVADTGVFLGFDGPSRANHATDWRVTDLLFELATSGHTGQLLLGGDTTTAAARLSSGGGPGIPYLLTTLRPRLVRALGEDVVQAMLVSNPARAFAARWRR</sequence>
<dbReference type="KEGG" id="acab:QRX50_32335"/>
<feature type="binding site" evidence="4">
    <location>
        <position position="204"/>
    </location>
    <ligand>
        <name>Zn(2+)</name>
        <dbReference type="ChEBI" id="CHEBI:29105"/>
        <label>2</label>
    </ligand>
</feature>
<dbReference type="GO" id="GO:0016787">
    <property type="term" value="F:hydrolase activity"/>
    <property type="evidence" value="ECO:0007669"/>
    <property type="project" value="UniProtKB-KW"/>
</dbReference>
<evidence type="ECO:0000256" key="4">
    <source>
        <dbReference type="PIRSR" id="PIRSR601559-51"/>
    </source>
</evidence>
<feature type="binding site" description="via carbamate group" evidence="4">
    <location>
        <position position="142"/>
    </location>
    <ligand>
        <name>Zn(2+)</name>
        <dbReference type="ChEBI" id="CHEBI:29105"/>
        <label>2</label>
    </ligand>
</feature>
<dbReference type="Gene3D" id="3.20.20.140">
    <property type="entry name" value="Metal-dependent hydrolases"/>
    <property type="match status" value="1"/>
</dbReference>